<dbReference type="PANTHER" id="PTHR45528">
    <property type="entry name" value="SENSOR HISTIDINE KINASE CPXA"/>
    <property type="match status" value="1"/>
</dbReference>
<dbReference type="Gene3D" id="3.30.450.20">
    <property type="entry name" value="PAS domain"/>
    <property type="match status" value="1"/>
</dbReference>
<evidence type="ECO:0000256" key="14">
    <source>
        <dbReference type="SAM" id="Coils"/>
    </source>
</evidence>
<evidence type="ECO:0000256" key="1">
    <source>
        <dbReference type="ARBA" id="ARBA00000085"/>
    </source>
</evidence>
<evidence type="ECO:0000256" key="11">
    <source>
        <dbReference type="ARBA" id="ARBA00022989"/>
    </source>
</evidence>
<dbReference type="PROSITE" id="PS50885">
    <property type="entry name" value="HAMP"/>
    <property type="match status" value="1"/>
</dbReference>
<dbReference type="PRINTS" id="PR00344">
    <property type="entry name" value="BCTRLSENSOR"/>
</dbReference>
<keyword evidence="13 15" id="KW-0472">Membrane</keyword>
<dbReference type="CDD" id="cd06225">
    <property type="entry name" value="HAMP"/>
    <property type="match status" value="1"/>
</dbReference>
<dbReference type="Pfam" id="PF00672">
    <property type="entry name" value="HAMP"/>
    <property type="match status" value="1"/>
</dbReference>
<evidence type="ECO:0000256" key="9">
    <source>
        <dbReference type="ARBA" id="ARBA00022777"/>
    </source>
</evidence>
<evidence type="ECO:0000256" key="7">
    <source>
        <dbReference type="ARBA" id="ARBA00022692"/>
    </source>
</evidence>
<organism evidence="18">
    <name type="scientific">Caldithrix abyssi</name>
    <dbReference type="NCBI Taxonomy" id="187145"/>
    <lineage>
        <taxon>Bacteria</taxon>
        <taxon>Pseudomonadati</taxon>
        <taxon>Calditrichota</taxon>
        <taxon>Calditrichia</taxon>
        <taxon>Calditrichales</taxon>
        <taxon>Calditrichaceae</taxon>
        <taxon>Caldithrix</taxon>
    </lineage>
</organism>
<dbReference type="SUPFAM" id="SSF55874">
    <property type="entry name" value="ATPase domain of HSP90 chaperone/DNA topoisomerase II/histidine kinase"/>
    <property type="match status" value="1"/>
</dbReference>
<dbReference type="Pfam" id="PF02518">
    <property type="entry name" value="HATPase_c"/>
    <property type="match status" value="1"/>
</dbReference>
<comment type="caution">
    <text evidence="18">The sequence shown here is derived from an EMBL/GenBank/DDBJ whole genome shotgun (WGS) entry which is preliminary data.</text>
</comment>
<keyword evidence="8" id="KW-0547">Nucleotide-binding</keyword>
<evidence type="ECO:0000256" key="10">
    <source>
        <dbReference type="ARBA" id="ARBA00022840"/>
    </source>
</evidence>
<name>A0A7V4WV25_CALAY</name>
<dbReference type="Gene3D" id="1.10.287.130">
    <property type="match status" value="1"/>
</dbReference>
<dbReference type="SMART" id="SM00387">
    <property type="entry name" value="HATPase_c"/>
    <property type="match status" value="1"/>
</dbReference>
<dbReference type="EC" id="2.7.13.3" evidence="3"/>
<keyword evidence="4" id="KW-1003">Cell membrane</keyword>
<evidence type="ECO:0000256" key="3">
    <source>
        <dbReference type="ARBA" id="ARBA00012438"/>
    </source>
</evidence>
<feature type="domain" description="HAMP" evidence="17">
    <location>
        <begin position="197"/>
        <end position="249"/>
    </location>
</feature>
<dbReference type="SMART" id="SM00304">
    <property type="entry name" value="HAMP"/>
    <property type="match status" value="1"/>
</dbReference>
<dbReference type="InterPro" id="IPR003661">
    <property type="entry name" value="HisK_dim/P_dom"/>
</dbReference>
<dbReference type="PROSITE" id="PS50109">
    <property type="entry name" value="HIS_KIN"/>
    <property type="match status" value="1"/>
</dbReference>
<feature type="transmembrane region" description="Helical" evidence="15">
    <location>
        <begin position="173"/>
        <end position="193"/>
    </location>
</feature>
<evidence type="ECO:0000256" key="5">
    <source>
        <dbReference type="ARBA" id="ARBA00022553"/>
    </source>
</evidence>
<reference evidence="18" key="1">
    <citation type="journal article" date="2020" name="mSystems">
        <title>Genome- and Community-Level Interaction Insights into Carbon Utilization and Element Cycling Functions of Hydrothermarchaeota in Hydrothermal Sediment.</title>
        <authorList>
            <person name="Zhou Z."/>
            <person name="Liu Y."/>
            <person name="Xu W."/>
            <person name="Pan J."/>
            <person name="Luo Z.H."/>
            <person name="Li M."/>
        </authorList>
    </citation>
    <scope>NUCLEOTIDE SEQUENCE [LARGE SCALE GENOMIC DNA]</scope>
    <source>
        <strain evidence="18">HyVt-577</strain>
    </source>
</reference>
<dbReference type="GO" id="GO:0005524">
    <property type="term" value="F:ATP binding"/>
    <property type="evidence" value="ECO:0007669"/>
    <property type="project" value="UniProtKB-KW"/>
</dbReference>
<proteinExistence type="predicted"/>
<evidence type="ECO:0000256" key="13">
    <source>
        <dbReference type="ARBA" id="ARBA00023136"/>
    </source>
</evidence>
<keyword evidence="10" id="KW-0067">ATP-binding</keyword>
<feature type="transmembrane region" description="Helical" evidence="15">
    <location>
        <begin position="20"/>
        <end position="43"/>
    </location>
</feature>
<keyword evidence="6" id="KW-0808">Transferase</keyword>
<dbReference type="EMBL" id="DRQG01000082">
    <property type="protein sequence ID" value="HGY55760.1"/>
    <property type="molecule type" value="Genomic_DNA"/>
</dbReference>
<dbReference type="SUPFAM" id="SSF47384">
    <property type="entry name" value="Homodimeric domain of signal transducing histidine kinase"/>
    <property type="match status" value="1"/>
</dbReference>
<keyword evidence="14" id="KW-0175">Coiled coil</keyword>
<comment type="subcellular location">
    <subcellularLocation>
        <location evidence="2">Cell membrane</location>
        <topology evidence="2">Multi-pass membrane protein</topology>
    </subcellularLocation>
</comment>
<dbReference type="AlphaFoldDB" id="A0A7V4WV25"/>
<feature type="coiled-coil region" evidence="14">
    <location>
        <begin position="230"/>
        <end position="257"/>
    </location>
</feature>
<dbReference type="InterPro" id="IPR003660">
    <property type="entry name" value="HAMP_dom"/>
</dbReference>
<dbReference type="InterPro" id="IPR029151">
    <property type="entry name" value="Sensor-like_sf"/>
</dbReference>
<feature type="transmembrane region" description="Helical" evidence="15">
    <location>
        <begin position="55"/>
        <end position="76"/>
    </location>
</feature>
<keyword evidence="11 15" id="KW-1133">Transmembrane helix</keyword>
<dbReference type="InterPro" id="IPR036890">
    <property type="entry name" value="HATPase_C_sf"/>
</dbReference>
<accession>A0A7V4WV25</accession>
<keyword evidence="12" id="KW-0902">Two-component regulatory system</keyword>
<evidence type="ECO:0000256" key="15">
    <source>
        <dbReference type="SAM" id="Phobius"/>
    </source>
</evidence>
<dbReference type="Proteomes" id="UP000885779">
    <property type="component" value="Unassembled WGS sequence"/>
</dbReference>
<dbReference type="GO" id="GO:0000155">
    <property type="term" value="F:phosphorelay sensor kinase activity"/>
    <property type="evidence" value="ECO:0007669"/>
    <property type="project" value="InterPro"/>
</dbReference>
<keyword evidence="5" id="KW-0597">Phosphoprotein</keyword>
<dbReference type="InterPro" id="IPR050398">
    <property type="entry name" value="HssS/ArlS-like"/>
</dbReference>
<keyword evidence="7 15" id="KW-0812">Transmembrane</keyword>
<gene>
    <name evidence="18" type="ORF">ENK44_08670</name>
</gene>
<evidence type="ECO:0000259" key="17">
    <source>
        <dbReference type="PROSITE" id="PS50885"/>
    </source>
</evidence>
<dbReference type="Gene3D" id="1.10.8.500">
    <property type="entry name" value="HAMP domain in histidine kinase"/>
    <property type="match status" value="1"/>
</dbReference>
<dbReference type="SUPFAM" id="SSF158472">
    <property type="entry name" value="HAMP domain-like"/>
    <property type="match status" value="1"/>
</dbReference>
<protein>
    <recommendedName>
        <fullName evidence="3">histidine kinase</fullName>
        <ecNumber evidence="3">2.7.13.3</ecNumber>
    </recommendedName>
</protein>
<keyword evidence="9 18" id="KW-0418">Kinase</keyword>
<dbReference type="CDD" id="cd00082">
    <property type="entry name" value="HisKA"/>
    <property type="match status" value="1"/>
</dbReference>
<dbReference type="InterPro" id="IPR005467">
    <property type="entry name" value="His_kinase_dom"/>
</dbReference>
<feature type="domain" description="Histidine kinase" evidence="16">
    <location>
        <begin position="266"/>
        <end position="468"/>
    </location>
</feature>
<evidence type="ECO:0000256" key="6">
    <source>
        <dbReference type="ARBA" id="ARBA00022679"/>
    </source>
</evidence>
<evidence type="ECO:0000256" key="8">
    <source>
        <dbReference type="ARBA" id="ARBA00022741"/>
    </source>
</evidence>
<dbReference type="PANTHER" id="PTHR45528:SF1">
    <property type="entry name" value="SENSOR HISTIDINE KINASE CPXA"/>
    <property type="match status" value="1"/>
</dbReference>
<comment type="catalytic activity">
    <reaction evidence="1">
        <text>ATP + protein L-histidine = ADP + protein N-phospho-L-histidine.</text>
        <dbReference type="EC" id="2.7.13.3"/>
    </reaction>
</comment>
<evidence type="ECO:0000256" key="4">
    <source>
        <dbReference type="ARBA" id="ARBA00022475"/>
    </source>
</evidence>
<evidence type="ECO:0000259" key="16">
    <source>
        <dbReference type="PROSITE" id="PS50109"/>
    </source>
</evidence>
<dbReference type="InterPro" id="IPR036097">
    <property type="entry name" value="HisK_dim/P_sf"/>
</dbReference>
<dbReference type="InterPro" id="IPR004358">
    <property type="entry name" value="Sig_transdc_His_kin-like_C"/>
</dbReference>
<evidence type="ECO:0000256" key="12">
    <source>
        <dbReference type="ARBA" id="ARBA00023012"/>
    </source>
</evidence>
<dbReference type="SMART" id="SM00388">
    <property type="entry name" value="HisKA"/>
    <property type="match status" value="1"/>
</dbReference>
<dbReference type="SUPFAM" id="SSF103190">
    <property type="entry name" value="Sensory domain-like"/>
    <property type="match status" value="1"/>
</dbReference>
<evidence type="ECO:0000313" key="18">
    <source>
        <dbReference type="EMBL" id="HGY55760.1"/>
    </source>
</evidence>
<dbReference type="InterPro" id="IPR003594">
    <property type="entry name" value="HATPase_dom"/>
</dbReference>
<dbReference type="GO" id="GO:0005886">
    <property type="term" value="C:plasma membrane"/>
    <property type="evidence" value="ECO:0007669"/>
    <property type="project" value="UniProtKB-SubCell"/>
</dbReference>
<sequence length="481" mass="53920">MMTEKSSLKRFFASKLQRRFFLYFSGVVLMTVLFISVAVYHFQTKMLLKQVQNKAFSLTSILAYSSLNAILLDDYITVQMLIDSMSEGSDIRSIAILDTAGCVIAADQPGLRGFVFSDALTKKALTNNIFLHQREKSDTGEEIWDTAVPIYNLNKRIGTARIKYSVDDTYKGLLQTILLIGLIAFIISLVISFRFSASISRPIADVVDLAKEYGNGNFDASIDIRRDDELGHLAMELNKLSRKLQKLIEEKIANENLIVLGEFGSFIIHDLKNPLSGLHLLADGLHRKLPDDSPLKKYSTEIVLAAQKLEDFTRRTLDIARSSKLYVSDVNINELIRQVVQDLKKLSVPLFMELDPVVPAIKADRQMLYMALKNLIINADEAVEGDGKIIVKTQALKEIILKISDTGDGIPQERLETIFRPFFSMKDKGHGLGLAMVKKVIIAHQGRIEVHSKLREGTTFTIYLPYTPTNTISSGNAIKDN</sequence>
<evidence type="ECO:0000256" key="2">
    <source>
        <dbReference type="ARBA" id="ARBA00004651"/>
    </source>
</evidence>
<dbReference type="Gene3D" id="3.30.565.10">
    <property type="entry name" value="Histidine kinase-like ATPase, C-terminal domain"/>
    <property type="match status" value="1"/>
</dbReference>